<dbReference type="EMBL" id="JBHLXD010000014">
    <property type="protein sequence ID" value="MFC0208782.1"/>
    <property type="molecule type" value="Genomic_DNA"/>
</dbReference>
<proteinExistence type="predicted"/>
<evidence type="ECO:0000313" key="3">
    <source>
        <dbReference type="Proteomes" id="UP001589755"/>
    </source>
</evidence>
<evidence type="ECO:0000256" key="1">
    <source>
        <dbReference type="SAM" id="MobiDB-lite"/>
    </source>
</evidence>
<feature type="compositionally biased region" description="Basic and acidic residues" evidence="1">
    <location>
        <begin position="9"/>
        <end position="19"/>
    </location>
</feature>
<gene>
    <name evidence="2" type="ORF">ACFFJ2_10260</name>
</gene>
<evidence type="ECO:0000313" key="2">
    <source>
        <dbReference type="EMBL" id="MFC0208782.1"/>
    </source>
</evidence>
<reference evidence="2 3" key="1">
    <citation type="submission" date="2024-09" db="EMBL/GenBank/DDBJ databases">
        <authorList>
            <person name="Sun Q."/>
            <person name="Mori K."/>
        </authorList>
    </citation>
    <scope>NUCLEOTIDE SEQUENCE [LARGE SCALE GENOMIC DNA]</scope>
    <source>
        <strain evidence="2 3">CCM 8543</strain>
    </source>
</reference>
<dbReference type="RefSeq" id="WP_261522176.1">
    <property type="nucleotide sequence ID" value="NZ_JAODNW010000022.1"/>
</dbReference>
<feature type="region of interest" description="Disordered" evidence="1">
    <location>
        <begin position="9"/>
        <end position="44"/>
    </location>
</feature>
<comment type="caution">
    <text evidence="2">The sequence shown here is derived from an EMBL/GenBank/DDBJ whole genome shotgun (WGS) entry which is preliminary data.</text>
</comment>
<accession>A0ABV6D7Z1</accession>
<dbReference type="Proteomes" id="UP001589755">
    <property type="component" value="Unassembled WGS sequence"/>
</dbReference>
<name>A0ABV6D7Z1_9HYPH</name>
<feature type="region of interest" description="Disordered" evidence="1">
    <location>
        <begin position="79"/>
        <end position="127"/>
    </location>
</feature>
<protein>
    <submittedName>
        <fullName evidence="2">Uncharacterized protein</fullName>
    </submittedName>
</protein>
<sequence length="127" mass="13833">MLGDDMVEIRNDRAEHPEAPKIVLARKGSRHAPHQEEPGNLGRGCPGCDTTFGFVIQQLFAMKSSNAILPERGGEFLPDGLPELASAQGARNAPPQKLAAQDRLRLPMSRTATRTDLRRPGGDEPVR</sequence>
<feature type="compositionally biased region" description="Basic and acidic residues" evidence="1">
    <location>
        <begin position="113"/>
        <end position="127"/>
    </location>
</feature>
<organism evidence="2 3">
    <name type="scientific">Chelativorans intermedius</name>
    <dbReference type="NCBI Taxonomy" id="515947"/>
    <lineage>
        <taxon>Bacteria</taxon>
        <taxon>Pseudomonadati</taxon>
        <taxon>Pseudomonadota</taxon>
        <taxon>Alphaproteobacteria</taxon>
        <taxon>Hyphomicrobiales</taxon>
        <taxon>Phyllobacteriaceae</taxon>
        <taxon>Chelativorans</taxon>
    </lineage>
</organism>
<keyword evidence="3" id="KW-1185">Reference proteome</keyword>